<dbReference type="SUPFAM" id="SSF52540">
    <property type="entry name" value="P-loop containing nucleoside triphosphate hydrolases"/>
    <property type="match status" value="1"/>
</dbReference>
<organism evidence="8 9">
    <name type="scientific">Arachis hypogaea</name>
    <name type="common">Peanut</name>
    <dbReference type="NCBI Taxonomy" id="3818"/>
    <lineage>
        <taxon>Eukaryota</taxon>
        <taxon>Viridiplantae</taxon>
        <taxon>Streptophyta</taxon>
        <taxon>Embryophyta</taxon>
        <taxon>Tracheophyta</taxon>
        <taxon>Spermatophyta</taxon>
        <taxon>Magnoliopsida</taxon>
        <taxon>eudicotyledons</taxon>
        <taxon>Gunneridae</taxon>
        <taxon>Pentapetalae</taxon>
        <taxon>rosids</taxon>
        <taxon>fabids</taxon>
        <taxon>Fabales</taxon>
        <taxon>Fabaceae</taxon>
        <taxon>Papilionoideae</taxon>
        <taxon>50 kb inversion clade</taxon>
        <taxon>dalbergioids sensu lato</taxon>
        <taxon>Dalbergieae</taxon>
        <taxon>Pterocarpus clade</taxon>
        <taxon>Arachis</taxon>
    </lineage>
</organism>
<keyword evidence="3" id="KW-0547">Nucleotide-binding</keyword>
<keyword evidence="5" id="KW-0067">ATP-binding</keyword>
<evidence type="ECO:0000256" key="1">
    <source>
        <dbReference type="ARBA" id="ARBA00001947"/>
    </source>
</evidence>
<sequence>MTVLDCLIDQRLYIGLPDAKQRVQIFVLESNLLIYLNLLLSFPLNSYIDFLHQQLVFRTVGFSGADIRNLVNEAAIMMLLPGGKVCYVVTEICKMIILDFCHSFCLCSSSLPIKKL</sequence>
<dbReference type="GO" id="GO:0046872">
    <property type="term" value="F:metal ion binding"/>
    <property type="evidence" value="ECO:0007669"/>
    <property type="project" value="UniProtKB-KW"/>
</dbReference>
<dbReference type="Pfam" id="PF17862">
    <property type="entry name" value="AAA_lid_3"/>
    <property type="match status" value="1"/>
</dbReference>
<evidence type="ECO:0000256" key="2">
    <source>
        <dbReference type="ARBA" id="ARBA00022723"/>
    </source>
</evidence>
<evidence type="ECO:0000256" key="5">
    <source>
        <dbReference type="ARBA" id="ARBA00022840"/>
    </source>
</evidence>
<dbReference type="GO" id="GO:0005524">
    <property type="term" value="F:ATP binding"/>
    <property type="evidence" value="ECO:0007669"/>
    <property type="project" value="UniProtKB-KW"/>
</dbReference>
<keyword evidence="6" id="KW-0645">Protease</keyword>
<dbReference type="InterPro" id="IPR041569">
    <property type="entry name" value="AAA_lid_3"/>
</dbReference>
<evidence type="ECO:0000259" key="7">
    <source>
        <dbReference type="Pfam" id="PF17862"/>
    </source>
</evidence>
<feature type="domain" description="AAA ATPase AAA+ lid" evidence="7">
    <location>
        <begin position="53"/>
        <end position="78"/>
    </location>
</feature>
<comment type="cofactor">
    <cofactor evidence="1">
        <name>Zn(2+)</name>
        <dbReference type="ChEBI" id="CHEBI:29105"/>
    </cofactor>
</comment>
<reference evidence="8 9" key="1">
    <citation type="submission" date="2019-01" db="EMBL/GenBank/DDBJ databases">
        <title>Sequencing of cultivated peanut Arachis hypogaea provides insights into genome evolution and oil improvement.</title>
        <authorList>
            <person name="Chen X."/>
        </authorList>
    </citation>
    <scope>NUCLEOTIDE SEQUENCE [LARGE SCALE GENOMIC DNA]</scope>
    <source>
        <strain evidence="9">cv. Fuhuasheng</strain>
        <tissue evidence="8">Leaves</tissue>
    </source>
</reference>
<gene>
    <name evidence="8" type="ORF">Ahy_B02g059762</name>
</gene>
<dbReference type="STRING" id="3818.A0A445AH61"/>
<dbReference type="Gene3D" id="1.10.8.60">
    <property type="match status" value="1"/>
</dbReference>
<dbReference type="GO" id="GO:0008237">
    <property type="term" value="F:metallopeptidase activity"/>
    <property type="evidence" value="ECO:0007669"/>
    <property type="project" value="UniProtKB-KW"/>
</dbReference>
<dbReference type="EMBL" id="SDMP01000012">
    <property type="protein sequence ID" value="RYR25755.1"/>
    <property type="molecule type" value="Genomic_DNA"/>
</dbReference>
<dbReference type="PANTHER" id="PTHR43655:SF19">
    <property type="entry name" value="ATP-DEPENDENT ZINC METALLOPROTEASE FTSH 12, CHLOROPLASTIC"/>
    <property type="match status" value="1"/>
</dbReference>
<evidence type="ECO:0000256" key="3">
    <source>
        <dbReference type="ARBA" id="ARBA00022741"/>
    </source>
</evidence>
<comment type="caution">
    <text evidence="8">The sequence shown here is derived from an EMBL/GenBank/DDBJ whole genome shotgun (WGS) entry which is preliminary data.</text>
</comment>
<dbReference type="GO" id="GO:0009793">
    <property type="term" value="P:embryo development ending in seed dormancy"/>
    <property type="evidence" value="ECO:0007669"/>
    <property type="project" value="TreeGrafter"/>
</dbReference>
<keyword evidence="9" id="KW-1185">Reference proteome</keyword>
<keyword evidence="2" id="KW-0479">Metal-binding</keyword>
<keyword evidence="6" id="KW-0482">Metalloprotease</keyword>
<dbReference type="GO" id="GO:0005745">
    <property type="term" value="C:m-AAA complex"/>
    <property type="evidence" value="ECO:0007669"/>
    <property type="project" value="TreeGrafter"/>
</dbReference>
<dbReference type="Proteomes" id="UP000289738">
    <property type="component" value="Chromosome B02"/>
</dbReference>
<accession>A0A445AH61</accession>
<evidence type="ECO:0000256" key="6">
    <source>
        <dbReference type="ARBA" id="ARBA00023049"/>
    </source>
</evidence>
<dbReference type="InterPro" id="IPR027417">
    <property type="entry name" value="P-loop_NTPase"/>
</dbReference>
<name>A0A445AH61_ARAHY</name>
<dbReference type="PANTHER" id="PTHR43655">
    <property type="entry name" value="ATP-DEPENDENT PROTEASE"/>
    <property type="match status" value="1"/>
</dbReference>
<proteinExistence type="predicted"/>
<dbReference type="GO" id="GO:0009535">
    <property type="term" value="C:chloroplast thylakoid membrane"/>
    <property type="evidence" value="ECO:0007669"/>
    <property type="project" value="TreeGrafter"/>
</dbReference>
<evidence type="ECO:0000256" key="4">
    <source>
        <dbReference type="ARBA" id="ARBA00022833"/>
    </source>
</evidence>
<evidence type="ECO:0000313" key="8">
    <source>
        <dbReference type="EMBL" id="RYR25755.1"/>
    </source>
</evidence>
<dbReference type="InterPro" id="IPR050928">
    <property type="entry name" value="ATP-dep_Zn_Metalloprotease"/>
</dbReference>
<protein>
    <recommendedName>
        <fullName evidence="7">AAA ATPase AAA+ lid domain-containing protein</fullName>
    </recommendedName>
</protein>
<keyword evidence="6" id="KW-0378">Hydrolase</keyword>
<keyword evidence="4" id="KW-0862">Zinc</keyword>
<dbReference type="GO" id="GO:0034982">
    <property type="term" value="P:mitochondrial protein processing"/>
    <property type="evidence" value="ECO:0007669"/>
    <property type="project" value="TreeGrafter"/>
</dbReference>
<evidence type="ECO:0000313" key="9">
    <source>
        <dbReference type="Proteomes" id="UP000289738"/>
    </source>
</evidence>
<dbReference type="AlphaFoldDB" id="A0A445AH61"/>